<feature type="domain" description="Sulfatase-modifying factor enzyme-like" evidence="1">
    <location>
        <begin position="51"/>
        <end position="270"/>
    </location>
</feature>
<dbReference type="EMBL" id="FWFX01000013">
    <property type="protein sequence ID" value="SLN65353.1"/>
    <property type="molecule type" value="Genomic_DNA"/>
</dbReference>
<dbReference type="InterPro" id="IPR042095">
    <property type="entry name" value="SUMF_sf"/>
</dbReference>
<evidence type="ECO:0000313" key="2">
    <source>
        <dbReference type="EMBL" id="SLN65353.1"/>
    </source>
</evidence>
<dbReference type="Proteomes" id="UP000193061">
    <property type="component" value="Unassembled WGS sequence"/>
</dbReference>
<dbReference type="InterPro" id="IPR051043">
    <property type="entry name" value="Sulfatase_Mod_Factor_Kinase"/>
</dbReference>
<sequence>MARPVLTVADIGGFSVLAVYLLGFSNGAEPLADELLELRALPAGVIEYQLAGEFRNGRRVVSAPKRTINIPGNLEIMRYPVTQAAYSKCVSEGGCVESASSGSETLPQTLVNYRDALDFAAWQSERTAQNWRLPTGPEWAYAAAERYEDEFVSDGPEYDDPAQRWIDAYRANIQNRDSADPTLKPLGTYGENAFGIAYLGGNTWEWTTTCFKKGEVNVNGELVQQSEDYCGVRLAQGVHRAFIIDFVRDASVGGCAVGLPPDHLVIRLIREN</sequence>
<dbReference type="PANTHER" id="PTHR23150:SF19">
    <property type="entry name" value="FORMYLGLYCINE-GENERATING ENZYME"/>
    <property type="match status" value="1"/>
</dbReference>
<protein>
    <submittedName>
        <fullName evidence="2">Formylglycine-generating sulfatase enzyme</fullName>
    </submittedName>
</protein>
<dbReference type="InterPro" id="IPR005532">
    <property type="entry name" value="SUMF_dom"/>
</dbReference>
<dbReference type="OrthoDB" id="9768004at2"/>
<dbReference type="RefSeq" id="WP_085807129.1">
    <property type="nucleotide sequence ID" value="NZ_FWFX01000013.1"/>
</dbReference>
<evidence type="ECO:0000259" key="1">
    <source>
        <dbReference type="Pfam" id="PF03781"/>
    </source>
</evidence>
<accession>A0A1X6ZYJ9</accession>
<dbReference type="Gene3D" id="3.90.1580.10">
    <property type="entry name" value="paralog of FGE (formylglycine-generating enzyme)"/>
    <property type="match status" value="1"/>
</dbReference>
<dbReference type="GO" id="GO:0120147">
    <property type="term" value="F:formylglycine-generating oxidase activity"/>
    <property type="evidence" value="ECO:0007669"/>
    <property type="project" value="TreeGrafter"/>
</dbReference>
<dbReference type="InterPro" id="IPR016187">
    <property type="entry name" value="CTDL_fold"/>
</dbReference>
<proteinExistence type="predicted"/>
<dbReference type="PANTHER" id="PTHR23150">
    <property type="entry name" value="SULFATASE MODIFYING FACTOR 1, 2"/>
    <property type="match status" value="1"/>
</dbReference>
<dbReference type="SUPFAM" id="SSF56436">
    <property type="entry name" value="C-type lectin-like"/>
    <property type="match status" value="1"/>
</dbReference>
<dbReference type="AlphaFoldDB" id="A0A1X6ZYJ9"/>
<keyword evidence="3" id="KW-1185">Reference proteome</keyword>
<organism evidence="2 3">
    <name type="scientific">Roseovarius albus</name>
    <dbReference type="NCBI Taxonomy" id="1247867"/>
    <lineage>
        <taxon>Bacteria</taxon>
        <taxon>Pseudomonadati</taxon>
        <taxon>Pseudomonadota</taxon>
        <taxon>Alphaproteobacteria</taxon>
        <taxon>Rhodobacterales</taxon>
        <taxon>Roseobacteraceae</taxon>
        <taxon>Roseovarius</taxon>
    </lineage>
</organism>
<gene>
    <name evidence="2" type="ORF">ROA7450_03456</name>
</gene>
<reference evidence="2 3" key="1">
    <citation type="submission" date="2017-03" db="EMBL/GenBank/DDBJ databases">
        <authorList>
            <person name="Afonso C.L."/>
            <person name="Miller P.J."/>
            <person name="Scott M.A."/>
            <person name="Spackman E."/>
            <person name="Goraichik I."/>
            <person name="Dimitrov K.M."/>
            <person name="Suarez D.L."/>
            <person name="Swayne D.E."/>
        </authorList>
    </citation>
    <scope>NUCLEOTIDE SEQUENCE [LARGE SCALE GENOMIC DNA]</scope>
    <source>
        <strain evidence="2 3">CECT 7450</strain>
    </source>
</reference>
<dbReference type="Pfam" id="PF03781">
    <property type="entry name" value="FGE-sulfatase"/>
    <property type="match status" value="1"/>
</dbReference>
<name>A0A1X6ZYJ9_9RHOB</name>
<evidence type="ECO:0000313" key="3">
    <source>
        <dbReference type="Proteomes" id="UP000193061"/>
    </source>
</evidence>